<organism evidence="1 2">
    <name type="scientific">Naganishia adeliensis</name>
    <dbReference type="NCBI Taxonomy" id="92952"/>
    <lineage>
        <taxon>Eukaryota</taxon>
        <taxon>Fungi</taxon>
        <taxon>Dikarya</taxon>
        <taxon>Basidiomycota</taxon>
        <taxon>Agaricomycotina</taxon>
        <taxon>Tremellomycetes</taxon>
        <taxon>Filobasidiales</taxon>
        <taxon>Filobasidiaceae</taxon>
        <taxon>Naganishia</taxon>
    </lineage>
</organism>
<name>A0ACC2WK26_9TREE</name>
<evidence type="ECO:0000313" key="1">
    <source>
        <dbReference type="EMBL" id="KAJ9111176.1"/>
    </source>
</evidence>
<proteinExistence type="predicted"/>
<dbReference type="EMBL" id="JASBWS010000020">
    <property type="protein sequence ID" value="KAJ9111176.1"/>
    <property type="molecule type" value="Genomic_DNA"/>
</dbReference>
<sequence>MRWLVASTFALAVSASQLPFNPLRPAQQDVLPGASLIADSQLELASVGTEFVEITHAAFPEHKVKIKETTGWCDPDVRSYSGYINTGHGRDLFFYFFESRSEPSKDPVLTWINGGPGCSSSLGLFMELGPCTIVDPSNVNGTKRNPYSWNDKANVIFLEQPIGVSFSYGKHGQTTTTTEEAAIDVQAFISIFFQTFKEFKGRDYYMSGESYGGRYLPLFASAIVDGNKGLVKQGLEPVNLKGVLIGNGLTDQYTMFPAYYTYQCAHLDSRPGQQAPINSIGNCVQMAKKLPICQEMLERECLYRSDFDACGAAVQYCTSVVSEPFFAMKMNPYDISRSCTEAELENGLCYGEITANITKYMDLPELRTFLGVDEMSAPKHFESCSNKVNQAFNMGLDESGKTWLYLAGLLERDVEVLIYVGTNDWICNYIGNEAMVEKTLQWSGKSGFSTESLRTWSVDGHEAGTTKSHGPLTFATVYGAGHMVPYDKPKEALQMLNTFLGKGGAAL</sequence>
<keyword evidence="2" id="KW-1185">Reference proteome</keyword>
<evidence type="ECO:0000313" key="2">
    <source>
        <dbReference type="Proteomes" id="UP001230649"/>
    </source>
</evidence>
<comment type="caution">
    <text evidence="1">The sequence shown here is derived from an EMBL/GenBank/DDBJ whole genome shotgun (WGS) entry which is preliminary data.</text>
</comment>
<reference evidence="1" key="1">
    <citation type="submission" date="2023-04" db="EMBL/GenBank/DDBJ databases">
        <title>Draft Genome sequencing of Naganishia species isolated from polar environments using Oxford Nanopore Technology.</title>
        <authorList>
            <person name="Leo P."/>
            <person name="Venkateswaran K."/>
        </authorList>
    </citation>
    <scope>NUCLEOTIDE SEQUENCE</scope>
    <source>
        <strain evidence="1">MNA-CCFEE 5262</strain>
    </source>
</reference>
<accession>A0ACC2WK26</accession>
<dbReference type="Proteomes" id="UP001230649">
    <property type="component" value="Unassembled WGS sequence"/>
</dbReference>
<protein>
    <submittedName>
        <fullName evidence="1">Uncharacterized protein</fullName>
    </submittedName>
</protein>
<gene>
    <name evidence="1" type="ORF">QFC20_002670</name>
</gene>